<comment type="caution">
    <text evidence="4">The sequence shown here is derived from an EMBL/GenBank/DDBJ whole genome shotgun (WGS) entry which is preliminary data.</text>
</comment>
<dbReference type="RefSeq" id="WP_284348273.1">
    <property type="nucleotide sequence ID" value="NZ_BRXS01000001.1"/>
</dbReference>
<keyword evidence="2" id="KW-0812">Transmembrane</keyword>
<evidence type="ECO:0000256" key="2">
    <source>
        <dbReference type="SAM" id="Phobius"/>
    </source>
</evidence>
<dbReference type="CDD" id="cd07341">
    <property type="entry name" value="M56_BlaR1_MecR1_like"/>
    <property type="match status" value="1"/>
</dbReference>
<feature type="transmembrane region" description="Helical" evidence="2">
    <location>
        <begin position="12"/>
        <end position="32"/>
    </location>
</feature>
<dbReference type="PANTHER" id="PTHR34978:SF3">
    <property type="entry name" value="SLR0241 PROTEIN"/>
    <property type="match status" value="1"/>
</dbReference>
<feature type="region of interest" description="Disordered" evidence="1">
    <location>
        <begin position="626"/>
        <end position="651"/>
    </location>
</feature>
<dbReference type="Pfam" id="PF05569">
    <property type="entry name" value="Peptidase_M56"/>
    <property type="match status" value="1"/>
</dbReference>
<accession>A0AA37PZX8</accession>
<evidence type="ECO:0000313" key="4">
    <source>
        <dbReference type="EMBL" id="GLC23829.1"/>
    </source>
</evidence>
<sequence length="897" mass="94213">MIALADVSGALLPTALKATALLALAAIADRAVLRRHASAAARHLHWCLALAGLMALPVLGALLPAWRVPLLATAPAPAVPAPAVIAPAPAMRQERVALPDPTIPAANTMRAPDVLHEAAPAAAVDVRAPMLPSLPSPASVALALYVAGVVALLLKVAAEQRLVRRLARDAAPVDGADWHALLDDVRRTLGVRRGVTLLRGGAPTIPLTWGVVRPTVLLPSNAADWSESRRRAVLLHEVAHIARRDCLTQTLAAVVCALYWPHPGAWWAAARLRVERELACDDAALARGIRPRDYAGHLLELARGAAAPRGLVTLAVSMATPSQLESRLRAAIDGTRVRTAPGARARTLGALLTAVLLAPVAALRAGAAADVAVPDAPVAMTTAAPAPAPTQPAAPIDAGTWHVRPASRAEAGSDAPAVHVMVTTNGITTFVVPLARMEGLTAQALASDGDSVRFRLRRDGGTFEFRGTVRAGRGTGRFGFTADPAFGDALARRGIGRPSARQIFSLALHDVSLAFLDALDSLGYAVPSPEALVRLGVSGADERFLRDVSALGYRFATTGALVSFANSGVTPAFIRAVAALGYRDLRANDLVQLQNHSLDASAIARLNARAGRRLSVAELVAARTTAAAPSPSPAPVPERAPERAPEPAAEPARAVAASTPLAGSWVVSETRTGYVNLRLNWDDGTNWDRWVPIAALRGTSAEEIGAATRVPASFRIEQDAGVLEFDGGFALGRGTGQLRFRPKREFAATLRALGVAEVGEVSDHQLKNLTWGGMSADAIRALGAAGIAPLTLGGIVDLAIFQVTPDYAQALRAMYPEGRIAADDAVDLKHGGIPATYLRELAALGYRGLDPSELSALWRERVTPGFIRAVRESRAGSDTPESLIALRRRAREQLRER</sequence>
<evidence type="ECO:0000256" key="1">
    <source>
        <dbReference type="SAM" id="MobiDB-lite"/>
    </source>
</evidence>
<reference evidence="4" key="1">
    <citation type="submission" date="2022-08" db="EMBL/GenBank/DDBJ databases">
        <title>Draft genome sequencing of Roseisolibacter agri AW1220.</title>
        <authorList>
            <person name="Tobiishi Y."/>
            <person name="Tonouchi A."/>
        </authorList>
    </citation>
    <scope>NUCLEOTIDE SEQUENCE</scope>
    <source>
        <strain evidence="4">AW1220</strain>
    </source>
</reference>
<feature type="domain" description="Peptidase M56" evidence="3">
    <location>
        <begin position="76"/>
        <end position="329"/>
    </location>
</feature>
<dbReference type="InterPro" id="IPR052173">
    <property type="entry name" value="Beta-lactam_resp_regulator"/>
</dbReference>
<evidence type="ECO:0000259" key="3">
    <source>
        <dbReference type="Pfam" id="PF05569"/>
    </source>
</evidence>
<dbReference type="PANTHER" id="PTHR34978">
    <property type="entry name" value="POSSIBLE SENSOR-TRANSDUCER PROTEIN BLAR"/>
    <property type="match status" value="1"/>
</dbReference>
<organism evidence="4 5">
    <name type="scientific">Roseisolibacter agri</name>
    <dbReference type="NCBI Taxonomy" id="2014610"/>
    <lineage>
        <taxon>Bacteria</taxon>
        <taxon>Pseudomonadati</taxon>
        <taxon>Gemmatimonadota</taxon>
        <taxon>Gemmatimonadia</taxon>
        <taxon>Gemmatimonadales</taxon>
        <taxon>Gemmatimonadaceae</taxon>
        <taxon>Roseisolibacter</taxon>
    </lineage>
</organism>
<protein>
    <recommendedName>
        <fullName evidence="3">Peptidase M56 domain-containing protein</fullName>
    </recommendedName>
</protein>
<dbReference type="EMBL" id="BRXS01000001">
    <property type="protein sequence ID" value="GLC23829.1"/>
    <property type="molecule type" value="Genomic_DNA"/>
</dbReference>
<keyword evidence="5" id="KW-1185">Reference proteome</keyword>
<gene>
    <name evidence="4" type="ORF">rosag_03420</name>
</gene>
<proteinExistence type="predicted"/>
<dbReference type="InterPro" id="IPR008756">
    <property type="entry name" value="Peptidase_M56"/>
</dbReference>
<evidence type="ECO:0000313" key="5">
    <source>
        <dbReference type="Proteomes" id="UP001161325"/>
    </source>
</evidence>
<feature type="transmembrane region" description="Helical" evidence="2">
    <location>
        <begin position="44"/>
        <end position="66"/>
    </location>
</feature>
<keyword evidence="2" id="KW-1133">Transmembrane helix</keyword>
<dbReference type="AlphaFoldDB" id="A0AA37PZX8"/>
<keyword evidence="2" id="KW-0472">Membrane</keyword>
<dbReference type="Proteomes" id="UP001161325">
    <property type="component" value="Unassembled WGS sequence"/>
</dbReference>
<name>A0AA37PZX8_9BACT</name>